<feature type="domain" description="Sulfatase N-terminal" evidence="7">
    <location>
        <begin position="262"/>
        <end position="535"/>
    </location>
</feature>
<dbReference type="InterPro" id="IPR000917">
    <property type="entry name" value="Sulfatase_N"/>
</dbReference>
<dbReference type="CDD" id="cd16015">
    <property type="entry name" value="LTA_synthase"/>
    <property type="match status" value="1"/>
</dbReference>
<dbReference type="InterPro" id="IPR017850">
    <property type="entry name" value="Alkaline_phosphatase_core_sf"/>
</dbReference>
<evidence type="ECO:0000256" key="6">
    <source>
        <dbReference type="SAM" id="Phobius"/>
    </source>
</evidence>
<keyword evidence="3 6" id="KW-0812">Transmembrane</keyword>
<dbReference type="Pfam" id="PF00884">
    <property type="entry name" value="Sulfatase"/>
    <property type="match status" value="1"/>
</dbReference>
<evidence type="ECO:0000256" key="5">
    <source>
        <dbReference type="ARBA" id="ARBA00023136"/>
    </source>
</evidence>
<evidence type="ECO:0000256" key="3">
    <source>
        <dbReference type="ARBA" id="ARBA00022692"/>
    </source>
</evidence>
<reference evidence="8" key="1">
    <citation type="submission" date="2018-05" db="EMBL/GenBank/DDBJ databases">
        <authorList>
            <person name="Lanie J.A."/>
            <person name="Ng W.-L."/>
            <person name="Kazmierczak K.M."/>
            <person name="Andrzejewski T.M."/>
            <person name="Davidsen T.M."/>
            <person name="Wayne K.J."/>
            <person name="Tettelin H."/>
            <person name="Glass J.I."/>
            <person name="Rusch D."/>
            <person name="Podicherti R."/>
            <person name="Tsui H.-C.T."/>
            <person name="Winkler M.E."/>
        </authorList>
    </citation>
    <scope>NUCLEOTIDE SEQUENCE</scope>
</reference>
<organism evidence="8">
    <name type="scientific">marine metagenome</name>
    <dbReference type="NCBI Taxonomy" id="408172"/>
    <lineage>
        <taxon>unclassified sequences</taxon>
        <taxon>metagenomes</taxon>
        <taxon>ecological metagenomes</taxon>
    </lineage>
</organism>
<dbReference type="EMBL" id="UINC01001006">
    <property type="protein sequence ID" value="SUZ67237.1"/>
    <property type="molecule type" value="Genomic_DNA"/>
</dbReference>
<dbReference type="PANTHER" id="PTHR47371:SF3">
    <property type="entry name" value="PHOSPHOGLYCEROL TRANSFERASE I"/>
    <property type="match status" value="1"/>
</dbReference>
<evidence type="ECO:0000259" key="7">
    <source>
        <dbReference type="Pfam" id="PF00884"/>
    </source>
</evidence>
<dbReference type="AlphaFoldDB" id="A0A381PM82"/>
<feature type="transmembrane region" description="Helical" evidence="6">
    <location>
        <begin position="49"/>
        <end position="71"/>
    </location>
</feature>
<dbReference type="InterPro" id="IPR012160">
    <property type="entry name" value="LtaS-like"/>
</dbReference>
<evidence type="ECO:0000256" key="4">
    <source>
        <dbReference type="ARBA" id="ARBA00022989"/>
    </source>
</evidence>
<evidence type="ECO:0000256" key="2">
    <source>
        <dbReference type="ARBA" id="ARBA00022475"/>
    </source>
</evidence>
<feature type="transmembrane region" description="Helical" evidence="6">
    <location>
        <begin position="7"/>
        <end position="29"/>
    </location>
</feature>
<feature type="transmembrane region" description="Helical" evidence="6">
    <location>
        <begin position="83"/>
        <end position="107"/>
    </location>
</feature>
<dbReference type="GO" id="GO:0005886">
    <property type="term" value="C:plasma membrane"/>
    <property type="evidence" value="ECO:0007669"/>
    <property type="project" value="UniProtKB-SubCell"/>
</dbReference>
<proteinExistence type="predicted"/>
<keyword evidence="4 6" id="KW-1133">Transmembrane helix</keyword>
<protein>
    <recommendedName>
        <fullName evidence="7">Sulfatase N-terminal domain-containing protein</fullName>
    </recommendedName>
</protein>
<keyword evidence="5 6" id="KW-0472">Membrane</keyword>
<keyword evidence="2" id="KW-1003">Cell membrane</keyword>
<feature type="transmembrane region" description="Helical" evidence="6">
    <location>
        <begin position="134"/>
        <end position="152"/>
    </location>
</feature>
<evidence type="ECO:0000256" key="1">
    <source>
        <dbReference type="ARBA" id="ARBA00004651"/>
    </source>
</evidence>
<feature type="transmembrane region" description="Helical" evidence="6">
    <location>
        <begin position="164"/>
        <end position="184"/>
    </location>
</feature>
<sequence>MSIFHKIFSYLGIGLAVFMLARLGIFAVHHENFSSLTFGEVFLGFFYGIRFDLASLLVFSGIPLLLLVLPFRWASSNWWHGSLSLLVFFLLVIESTLLVGDLVYFGYVKRHLTNELLFLAKDINYLFNEIAANSGYFAAWLGLVCLALYFWVRLVLIKLRPVSFHWIKFVLFIVFVGIAGRGGIGMKPLAIVHAYSSGSTSFANLVLNGVFSASHSSLSAPVERLPLSKTEIINTLDLPLDFWKKPFPLARRNESDSGESYNLVVLFVESLSPRYLDSFGRNNYKITPNLDKMSAEGWKFNRFYSHGQRSIEGAQSVLTGLPSVLGLPAISNLSANYTKIATLAEQNGASTLFVNSALRESFLAQAIAGSTGFREYYGKEDMPLLLDYLPEEKDRDSGWDYETLMFSLEKINNYATPFLVFIGLSTDHTPFPKFTAPFNRYPHHVTKEGGYLNSLHYTDWAIGEFMSEAKKKPWFKNTIFVITADHVLAHFQSGGFLERFRIPLIFYAPELLKPTEIEIVSSQLDLMPTFIEFMGLKAEFTALGTSLLQKKESLALVKEGSLVGIITEKGYLKHTLSHRMEFGRLAENVPDSYFDDLEARLLAWDRVAYDLTRKNRWAH</sequence>
<evidence type="ECO:0000313" key="8">
    <source>
        <dbReference type="EMBL" id="SUZ67237.1"/>
    </source>
</evidence>
<comment type="subcellular location">
    <subcellularLocation>
        <location evidence="1">Cell membrane</location>
        <topology evidence="1">Multi-pass membrane protein</topology>
    </subcellularLocation>
</comment>
<name>A0A381PM82_9ZZZZ</name>
<accession>A0A381PM82</accession>
<dbReference type="PANTHER" id="PTHR47371">
    <property type="entry name" value="LIPOTEICHOIC ACID SYNTHASE"/>
    <property type="match status" value="1"/>
</dbReference>
<dbReference type="Gene3D" id="3.40.720.10">
    <property type="entry name" value="Alkaline Phosphatase, subunit A"/>
    <property type="match status" value="1"/>
</dbReference>
<dbReference type="PIRSF" id="PIRSF005091">
    <property type="entry name" value="Mmb_sulf_HI1246"/>
    <property type="match status" value="1"/>
</dbReference>
<gene>
    <name evidence="8" type="ORF">METZ01_LOCUS20091</name>
</gene>
<dbReference type="SUPFAM" id="SSF53649">
    <property type="entry name" value="Alkaline phosphatase-like"/>
    <property type="match status" value="1"/>
</dbReference>
<dbReference type="InterPro" id="IPR050448">
    <property type="entry name" value="OpgB/LTA_synthase_biosynth"/>
</dbReference>